<sequence length="71" mass="7616">MRDHKAEHLVTASSSDVSISIHNPLLPSAAPKILCHHRDGVTALALIPNSTCLASRSVDHSAKLYTFPAPF</sequence>
<keyword evidence="3" id="KW-1185">Reference proteome</keyword>
<dbReference type="STRING" id="3880.A0A072VBK9"/>
<dbReference type="EMBL" id="CM001218">
    <property type="protein sequence ID" value="KEH39187.1"/>
    <property type="molecule type" value="Genomic_DNA"/>
</dbReference>
<dbReference type="EnsemblPlants" id="KEH39187">
    <property type="protein sequence ID" value="KEH39187"/>
    <property type="gene ID" value="MTR_2g090685"/>
</dbReference>
<dbReference type="InterPro" id="IPR036322">
    <property type="entry name" value="WD40_repeat_dom_sf"/>
</dbReference>
<evidence type="ECO:0000313" key="3">
    <source>
        <dbReference type="Proteomes" id="UP000002051"/>
    </source>
</evidence>
<accession>A0A072VBK9</accession>
<name>A0A072VBK9_MEDTR</name>
<evidence type="ECO:0000313" key="2">
    <source>
        <dbReference type="EnsemblPlants" id="KEH39187"/>
    </source>
</evidence>
<organism evidence="1 3">
    <name type="scientific">Medicago truncatula</name>
    <name type="common">Barrel medic</name>
    <name type="synonym">Medicago tribuloides</name>
    <dbReference type="NCBI Taxonomy" id="3880"/>
    <lineage>
        <taxon>Eukaryota</taxon>
        <taxon>Viridiplantae</taxon>
        <taxon>Streptophyta</taxon>
        <taxon>Embryophyta</taxon>
        <taxon>Tracheophyta</taxon>
        <taxon>Spermatophyta</taxon>
        <taxon>Magnoliopsida</taxon>
        <taxon>eudicotyledons</taxon>
        <taxon>Gunneridae</taxon>
        <taxon>Pentapetalae</taxon>
        <taxon>rosids</taxon>
        <taxon>fabids</taxon>
        <taxon>Fabales</taxon>
        <taxon>Fabaceae</taxon>
        <taxon>Papilionoideae</taxon>
        <taxon>50 kb inversion clade</taxon>
        <taxon>NPAAA clade</taxon>
        <taxon>Hologalegina</taxon>
        <taxon>IRL clade</taxon>
        <taxon>Trifolieae</taxon>
        <taxon>Medicago</taxon>
    </lineage>
</organism>
<dbReference type="HOGENOM" id="CLU_2743776_0_0_1"/>
<dbReference type="Gene3D" id="2.130.10.10">
    <property type="entry name" value="YVTN repeat-like/Quinoprotein amine dehydrogenase"/>
    <property type="match status" value="1"/>
</dbReference>
<reference evidence="1 3" key="2">
    <citation type="journal article" date="2014" name="BMC Genomics">
        <title>An improved genome release (version Mt4.0) for the model legume Medicago truncatula.</title>
        <authorList>
            <person name="Tang H."/>
            <person name="Krishnakumar V."/>
            <person name="Bidwell S."/>
            <person name="Rosen B."/>
            <person name="Chan A."/>
            <person name="Zhou S."/>
            <person name="Gentzbittel L."/>
            <person name="Childs K.L."/>
            <person name="Yandell M."/>
            <person name="Gundlach H."/>
            <person name="Mayer K.F."/>
            <person name="Schwartz D.C."/>
            <person name="Town C.D."/>
        </authorList>
    </citation>
    <scope>GENOME REANNOTATION</scope>
    <source>
        <strain evidence="1">A17</strain>
        <strain evidence="2 3">cv. Jemalong A17</strain>
    </source>
</reference>
<dbReference type="Proteomes" id="UP000002051">
    <property type="component" value="Chromosome 2"/>
</dbReference>
<protein>
    <submittedName>
        <fullName evidence="1">Transducin/WD-like repeat-protein</fullName>
    </submittedName>
</protein>
<gene>
    <name evidence="1" type="ordered locus">MTR_2g090685</name>
</gene>
<reference evidence="2" key="3">
    <citation type="submission" date="2015-04" db="UniProtKB">
        <authorList>
            <consortium name="EnsemblPlants"/>
        </authorList>
    </citation>
    <scope>IDENTIFICATION</scope>
    <source>
        <strain evidence="2">cv. Jemalong A17</strain>
    </source>
</reference>
<dbReference type="InterPro" id="IPR015943">
    <property type="entry name" value="WD40/YVTN_repeat-like_dom_sf"/>
</dbReference>
<dbReference type="SUPFAM" id="SSF50978">
    <property type="entry name" value="WD40 repeat-like"/>
    <property type="match status" value="1"/>
</dbReference>
<evidence type="ECO:0000313" key="1">
    <source>
        <dbReference type="EMBL" id="KEH39187.1"/>
    </source>
</evidence>
<reference evidence="1 3" key="1">
    <citation type="journal article" date="2011" name="Nature">
        <title>The Medicago genome provides insight into the evolution of rhizobial symbioses.</title>
        <authorList>
            <person name="Young N.D."/>
            <person name="Debelle F."/>
            <person name="Oldroyd G.E."/>
            <person name="Geurts R."/>
            <person name="Cannon S.B."/>
            <person name="Udvardi M.K."/>
            <person name="Benedito V.A."/>
            <person name="Mayer K.F."/>
            <person name="Gouzy J."/>
            <person name="Schoof H."/>
            <person name="Van de Peer Y."/>
            <person name="Proost S."/>
            <person name="Cook D.R."/>
            <person name="Meyers B.C."/>
            <person name="Spannagl M."/>
            <person name="Cheung F."/>
            <person name="De Mita S."/>
            <person name="Krishnakumar V."/>
            <person name="Gundlach H."/>
            <person name="Zhou S."/>
            <person name="Mudge J."/>
            <person name="Bharti A.K."/>
            <person name="Murray J.D."/>
            <person name="Naoumkina M.A."/>
            <person name="Rosen B."/>
            <person name="Silverstein K.A."/>
            <person name="Tang H."/>
            <person name="Rombauts S."/>
            <person name="Zhao P.X."/>
            <person name="Zhou P."/>
            <person name="Barbe V."/>
            <person name="Bardou P."/>
            <person name="Bechner M."/>
            <person name="Bellec A."/>
            <person name="Berger A."/>
            <person name="Berges H."/>
            <person name="Bidwell S."/>
            <person name="Bisseling T."/>
            <person name="Choisne N."/>
            <person name="Couloux A."/>
            <person name="Denny R."/>
            <person name="Deshpande S."/>
            <person name="Dai X."/>
            <person name="Doyle J.J."/>
            <person name="Dudez A.M."/>
            <person name="Farmer A.D."/>
            <person name="Fouteau S."/>
            <person name="Franken C."/>
            <person name="Gibelin C."/>
            <person name="Gish J."/>
            <person name="Goldstein S."/>
            <person name="Gonzalez A.J."/>
            <person name="Green P.J."/>
            <person name="Hallab A."/>
            <person name="Hartog M."/>
            <person name="Hua A."/>
            <person name="Humphray S.J."/>
            <person name="Jeong D.H."/>
            <person name="Jing Y."/>
            <person name="Jocker A."/>
            <person name="Kenton S.M."/>
            <person name="Kim D.J."/>
            <person name="Klee K."/>
            <person name="Lai H."/>
            <person name="Lang C."/>
            <person name="Lin S."/>
            <person name="Macmil S.L."/>
            <person name="Magdelenat G."/>
            <person name="Matthews L."/>
            <person name="McCorrison J."/>
            <person name="Monaghan E.L."/>
            <person name="Mun J.H."/>
            <person name="Najar F.Z."/>
            <person name="Nicholson C."/>
            <person name="Noirot C."/>
            <person name="O'Bleness M."/>
            <person name="Paule C.R."/>
            <person name="Poulain J."/>
            <person name="Prion F."/>
            <person name="Qin B."/>
            <person name="Qu C."/>
            <person name="Retzel E.F."/>
            <person name="Riddle C."/>
            <person name="Sallet E."/>
            <person name="Samain S."/>
            <person name="Samson N."/>
            <person name="Sanders I."/>
            <person name="Saurat O."/>
            <person name="Scarpelli C."/>
            <person name="Schiex T."/>
            <person name="Segurens B."/>
            <person name="Severin A.J."/>
            <person name="Sherrier D.J."/>
            <person name="Shi R."/>
            <person name="Sims S."/>
            <person name="Singer S.R."/>
            <person name="Sinharoy S."/>
            <person name="Sterck L."/>
            <person name="Viollet A."/>
            <person name="Wang B.B."/>
            <person name="Wang K."/>
            <person name="Wang M."/>
            <person name="Wang X."/>
            <person name="Warfsmann J."/>
            <person name="Weissenbach J."/>
            <person name="White D.D."/>
            <person name="White J.D."/>
            <person name="Wiley G.B."/>
            <person name="Wincker P."/>
            <person name="Xing Y."/>
            <person name="Yang L."/>
            <person name="Yao Z."/>
            <person name="Ying F."/>
            <person name="Zhai J."/>
            <person name="Zhou L."/>
            <person name="Zuber A."/>
            <person name="Denarie J."/>
            <person name="Dixon R.A."/>
            <person name="May G.D."/>
            <person name="Schwartz D.C."/>
            <person name="Rogers J."/>
            <person name="Quetier F."/>
            <person name="Town C.D."/>
            <person name="Roe B.A."/>
        </authorList>
    </citation>
    <scope>NUCLEOTIDE SEQUENCE [LARGE SCALE GENOMIC DNA]</scope>
    <source>
        <strain evidence="1">A17</strain>
        <strain evidence="2 3">cv. Jemalong A17</strain>
    </source>
</reference>
<dbReference type="AlphaFoldDB" id="A0A072VBK9"/>
<proteinExistence type="predicted"/>